<evidence type="ECO:0000313" key="1">
    <source>
        <dbReference type="EMBL" id="KAK9236508.1"/>
    </source>
</evidence>
<protein>
    <submittedName>
        <fullName evidence="1">Uncharacterized protein</fullName>
    </submittedName>
</protein>
<sequence>MSSFLCSSPPFASSNLRTSTNPPLSPSSSPTKSSSRLTASQERRAARLQRPFADVSKSPTDGYVDVSGSSDGSSPLKYDPLRAKRRRDHGAALARRRQALFHAARGGDDEMIRFIWLSEKKRWELDLQRDADDMGLSIDELLALENEQLSNNEFGPADTIMRDRRRDPLTYTHIDDVISSDDEMVRMMEIEEQKELEDAERLYFTQQQNHSCKEVPDIPQDIAEWLMEDRDDGMAVDEP</sequence>
<evidence type="ECO:0000313" key="2">
    <source>
        <dbReference type="Proteomes" id="UP001433508"/>
    </source>
</evidence>
<dbReference type="Proteomes" id="UP001433508">
    <property type="component" value="Unassembled WGS sequence"/>
</dbReference>
<reference evidence="2" key="1">
    <citation type="journal article" date="2024" name="Front. Bioeng. Biotechnol.">
        <title>Genome-scale model development and genomic sequencing of the oleaginous clade Lipomyces.</title>
        <authorList>
            <person name="Czajka J.J."/>
            <person name="Han Y."/>
            <person name="Kim J."/>
            <person name="Mondo S.J."/>
            <person name="Hofstad B.A."/>
            <person name="Robles A."/>
            <person name="Haridas S."/>
            <person name="Riley R."/>
            <person name="LaButti K."/>
            <person name="Pangilinan J."/>
            <person name="Andreopoulos W."/>
            <person name="Lipzen A."/>
            <person name="Yan J."/>
            <person name="Wang M."/>
            <person name="Ng V."/>
            <person name="Grigoriev I.V."/>
            <person name="Spatafora J.W."/>
            <person name="Magnuson J.K."/>
            <person name="Baker S.E."/>
            <person name="Pomraning K.R."/>
        </authorList>
    </citation>
    <scope>NUCLEOTIDE SEQUENCE [LARGE SCALE GENOMIC DNA]</scope>
    <source>
        <strain evidence="2">CBS 7786</strain>
    </source>
</reference>
<proteinExistence type="predicted"/>
<keyword evidence="2" id="KW-1185">Reference proteome</keyword>
<organism evidence="1 2">
    <name type="scientific">Lipomyces kononenkoae</name>
    <name type="common">Yeast</name>
    <dbReference type="NCBI Taxonomy" id="34357"/>
    <lineage>
        <taxon>Eukaryota</taxon>
        <taxon>Fungi</taxon>
        <taxon>Dikarya</taxon>
        <taxon>Ascomycota</taxon>
        <taxon>Saccharomycotina</taxon>
        <taxon>Lipomycetes</taxon>
        <taxon>Lipomycetales</taxon>
        <taxon>Lipomycetaceae</taxon>
        <taxon>Lipomyces</taxon>
    </lineage>
</organism>
<comment type="caution">
    <text evidence="1">The sequence shown here is derived from an EMBL/GenBank/DDBJ whole genome shotgun (WGS) entry which is preliminary data.</text>
</comment>
<name>A0ACC3SXY9_LIPKO</name>
<gene>
    <name evidence="1" type="ORF">V1525DRAFT_457580</name>
</gene>
<accession>A0ACC3SXY9</accession>
<dbReference type="EMBL" id="MU971386">
    <property type="protein sequence ID" value="KAK9236508.1"/>
    <property type="molecule type" value="Genomic_DNA"/>
</dbReference>